<feature type="region of interest" description="Disordered" evidence="1">
    <location>
        <begin position="275"/>
        <end position="297"/>
    </location>
</feature>
<reference evidence="2 3" key="1">
    <citation type="journal article" date="2015" name="Front. Microbiol.">
        <title>Genome sequence of the plant growth promoting endophytic yeast Rhodotorula graminis WP1.</title>
        <authorList>
            <person name="Firrincieli A."/>
            <person name="Otillar R."/>
            <person name="Salamov A."/>
            <person name="Schmutz J."/>
            <person name="Khan Z."/>
            <person name="Redman R.S."/>
            <person name="Fleck N.D."/>
            <person name="Lindquist E."/>
            <person name="Grigoriev I.V."/>
            <person name="Doty S.L."/>
        </authorList>
    </citation>
    <scope>NUCLEOTIDE SEQUENCE [LARGE SCALE GENOMIC DNA]</scope>
    <source>
        <strain evidence="2 3">WP1</strain>
    </source>
</reference>
<dbReference type="GeneID" id="28975956"/>
<dbReference type="Proteomes" id="UP000053890">
    <property type="component" value="Unassembled WGS sequence"/>
</dbReference>
<feature type="compositionally biased region" description="Low complexity" evidence="1">
    <location>
        <begin position="194"/>
        <end position="205"/>
    </location>
</feature>
<dbReference type="OrthoDB" id="2528292at2759"/>
<evidence type="ECO:0008006" key="4">
    <source>
        <dbReference type="Google" id="ProtNLM"/>
    </source>
</evidence>
<name>A0A194SFH3_RHOGW</name>
<sequence>MIHHVEPSPVCEDLVLAVLAKLPSRELVQARNVSRAFQVLADEVLRKRFVDIAESRSTQLILESCAPYEQRAHHRKPLSFSHFAPSTSVFSGNVALFAVDSAAGEPEPLHLALEDGDVFQQSILSVHLRAAPPKQPVPVSSAPTAHNVDDIAMVDETDQPVAAPRFIDYAWTLDVASSLDRFFRSWFLESASEASSASSSPSTSRDTSRESSPQPPSPSRDTRRRQLGSPAYNPTGRSALLSASISCVQVPLDSISPEGDEADVLWALASRNGGASSSSSPSSSPGTRFGSPASSASSSRSYEYFFDEVALDVGKVVVLAEEGLPGFARETSASELGTRAGARVLSL</sequence>
<feature type="region of interest" description="Disordered" evidence="1">
    <location>
        <begin position="194"/>
        <end position="233"/>
    </location>
</feature>
<dbReference type="RefSeq" id="XP_018274380.1">
    <property type="nucleotide sequence ID" value="XM_018415508.1"/>
</dbReference>
<accession>A0A194SFH3</accession>
<feature type="compositionally biased region" description="Low complexity" evidence="1">
    <location>
        <begin position="276"/>
        <end position="297"/>
    </location>
</feature>
<dbReference type="OMA" id="SWFLESA"/>
<proteinExistence type="predicted"/>
<organism evidence="2 3">
    <name type="scientific">Rhodotorula graminis (strain WP1)</name>
    <dbReference type="NCBI Taxonomy" id="578459"/>
    <lineage>
        <taxon>Eukaryota</taxon>
        <taxon>Fungi</taxon>
        <taxon>Dikarya</taxon>
        <taxon>Basidiomycota</taxon>
        <taxon>Pucciniomycotina</taxon>
        <taxon>Microbotryomycetes</taxon>
        <taxon>Sporidiobolales</taxon>
        <taxon>Sporidiobolaceae</taxon>
        <taxon>Rhodotorula</taxon>
    </lineage>
</organism>
<keyword evidence="3" id="KW-1185">Reference proteome</keyword>
<evidence type="ECO:0000313" key="2">
    <source>
        <dbReference type="EMBL" id="KPV78331.1"/>
    </source>
</evidence>
<gene>
    <name evidence="2" type="ORF">RHOBADRAFT_50809</name>
</gene>
<evidence type="ECO:0000256" key="1">
    <source>
        <dbReference type="SAM" id="MobiDB-lite"/>
    </source>
</evidence>
<dbReference type="AlphaFoldDB" id="A0A194SFH3"/>
<protein>
    <recommendedName>
        <fullName evidence="4">F-box domain-containing protein</fullName>
    </recommendedName>
</protein>
<evidence type="ECO:0000313" key="3">
    <source>
        <dbReference type="Proteomes" id="UP000053890"/>
    </source>
</evidence>
<dbReference type="EMBL" id="KQ474073">
    <property type="protein sequence ID" value="KPV78331.1"/>
    <property type="molecule type" value="Genomic_DNA"/>
</dbReference>